<dbReference type="Proteomes" id="UP000054988">
    <property type="component" value="Unassembled WGS sequence"/>
</dbReference>
<feature type="compositionally biased region" description="Basic and acidic residues" evidence="1">
    <location>
        <begin position="176"/>
        <end position="185"/>
    </location>
</feature>
<comment type="caution">
    <text evidence="2">The sequence shown here is derived from an EMBL/GenBank/DDBJ whole genome shotgun (WGS) entry which is preliminary data.</text>
</comment>
<feature type="region of interest" description="Disordered" evidence="1">
    <location>
        <begin position="1"/>
        <end position="41"/>
    </location>
</feature>
<evidence type="ECO:0000313" key="3">
    <source>
        <dbReference type="Proteomes" id="UP000054988"/>
    </source>
</evidence>
<protein>
    <submittedName>
        <fullName evidence="2">Uncharacterized protein</fullName>
    </submittedName>
</protein>
<gene>
    <name evidence="2" type="ORF">WG66_12217</name>
</gene>
<feature type="compositionally biased region" description="Low complexity" evidence="1">
    <location>
        <begin position="1"/>
        <end position="22"/>
    </location>
</feature>
<evidence type="ECO:0000256" key="1">
    <source>
        <dbReference type="SAM" id="MobiDB-lite"/>
    </source>
</evidence>
<feature type="region of interest" description="Disordered" evidence="1">
    <location>
        <begin position="171"/>
        <end position="203"/>
    </location>
</feature>
<reference evidence="2 3" key="1">
    <citation type="submission" date="2015-12" db="EMBL/GenBank/DDBJ databases">
        <title>Draft genome sequence of Moniliophthora roreri, the causal agent of frosty pod rot of cacao.</title>
        <authorList>
            <person name="Aime M.C."/>
            <person name="Diaz-Valderrama J.R."/>
            <person name="Kijpornyongpan T."/>
            <person name="Phillips-Mora W."/>
        </authorList>
    </citation>
    <scope>NUCLEOTIDE SEQUENCE [LARGE SCALE GENOMIC DNA]</scope>
    <source>
        <strain evidence="2 3">MCA 2952</strain>
    </source>
</reference>
<organism evidence="2 3">
    <name type="scientific">Moniliophthora roreri</name>
    <name type="common">Frosty pod rot fungus</name>
    <name type="synonym">Monilia roreri</name>
    <dbReference type="NCBI Taxonomy" id="221103"/>
    <lineage>
        <taxon>Eukaryota</taxon>
        <taxon>Fungi</taxon>
        <taxon>Dikarya</taxon>
        <taxon>Basidiomycota</taxon>
        <taxon>Agaricomycotina</taxon>
        <taxon>Agaricomycetes</taxon>
        <taxon>Agaricomycetidae</taxon>
        <taxon>Agaricales</taxon>
        <taxon>Marasmiineae</taxon>
        <taxon>Marasmiaceae</taxon>
        <taxon>Moniliophthora</taxon>
    </lineage>
</organism>
<name>A0A0W0FFY8_MONRR</name>
<dbReference type="AlphaFoldDB" id="A0A0W0FFY8"/>
<sequence length="266" mass="28512">MSNAPTTSSSSSASSSQPAQIPSPVPTVSGEGQYGENITYTNGLKPNPYQLLHLFNSASSTNSDNEQMETAIPTLISTIPEVSSLDLPQNPKSMRNDSPPLPIPAPNFPTTPFFILSPLPIPTSNLRSSQVSTLIPSEQIPCLPLTPEVFRRLKPQFHRKVEHIPTVGGEALSEVLEDKDKEQENRTPSNDNAPPMLSLRSPTPAPTLMTQLVDCVSALCADWSTISPAIAYSTYAIDASKLSLGIHLETALTNEGLAALRTEGLV</sequence>
<evidence type="ECO:0000313" key="2">
    <source>
        <dbReference type="EMBL" id="KTB35205.1"/>
    </source>
</evidence>
<dbReference type="EMBL" id="LATX01002007">
    <property type="protein sequence ID" value="KTB35205.1"/>
    <property type="molecule type" value="Genomic_DNA"/>
</dbReference>
<proteinExistence type="predicted"/>
<accession>A0A0W0FFY8</accession>